<dbReference type="AlphaFoldDB" id="A0A1F5Z5P4"/>
<dbReference type="PROSITE" id="PS51462">
    <property type="entry name" value="NUDIX"/>
    <property type="match status" value="1"/>
</dbReference>
<dbReference type="InterPro" id="IPR015797">
    <property type="entry name" value="NUDIX_hydrolase-like_dom_sf"/>
</dbReference>
<dbReference type="Gene3D" id="3.90.79.10">
    <property type="entry name" value="Nucleoside Triphosphate Pyrophosphohydrolase"/>
    <property type="match status" value="1"/>
</dbReference>
<organism evidence="3 4">
    <name type="scientific">Candidatus Gottesmanbacteria bacterium RIFCSPHIGHO2_01_FULL_42_12</name>
    <dbReference type="NCBI Taxonomy" id="1798377"/>
    <lineage>
        <taxon>Bacteria</taxon>
        <taxon>Candidatus Gottesmaniibacteriota</taxon>
    </lineage>
</organism>
<feature type="domain" description="Nudix hydrolase" evidence="2">
    <location>
        <begin position="1"/>
        <end position="135"/>
    </location>
</feature>
<name>A0A1F5Z5P4_9BACT</name>
<dbReference type="GO" id="GO:0006754">
    <property type="term" value="P:ATP biosynthetic process"/>
    <property type="evidence" value="ECO:0007669"/>
    <property type="project" value="TreeGrafter"/>
</dbReference>
<dbReference type="Pfam" id="PF00293">
    <property type="entry name" value="NUDIX"/>
    <property type="match status" value="1"/>
</dbReference>
<dbReference type="PANTHER" id="PTHR21340">
    <property type="entry name" value="DIADENOSINE 5,5-P1,P4-TETRAPHOSPHATE PYROPHOSPHOHYDROLASE MUTT"/>
    <property type="match status" value="1"/>
</dbReference>
<reference evidence="3 4" key="1">
    <citation type="journal article" date="2016" name="Nat. Commun.">
        <title>Thousands of microbial genomes shed light on interconnected biogeochemical processes in an aquifer system.</title>
        <authorList>
            <person name="Anantharaman K."/>
            <person name="Brown C.T."/>
            <person name="Hug L.A."/>
            <person name="Sharon I."/>
            <person name="Castelle C.J."/>
            <person name="Probst A.J."/>
            <person name="Thomas B.C."/>
            <person name="Singh A."/>
            <person name="Wilkins M.J."/>
            <person name="Karaoz U."/>
            <person name="Brodie E.L."/>
            <person name="Williams K.H."/>
            <person name="Hubbard S.S."/>
            <person name="Banfield J.F."/>
        </authorList>
    </citation>
    <scope>NUCLEOTIDE SEQUENCE [LARGE SCALE GENOMIC DNA]</scope>
</reference>
<gene>
    <name evidence="3" type="ORF">A2872_02010</name>
</gene>
<dbReference type="STRING" id="1798377.A2872_02010"/>
<dbReference type="Proteomes" id="UP000178681">
    <property type="component" value="Unassembled WGS sequence"/>
</dbReference>
<protein>
    <recommendedName>
        <fullName evidence="2">Nudix hydrolase domain-containing protein</fullName>
    </recommendedName>
</protein>
<dbReference type="InterPro" id="IPR020084">
    <property type="entry name" value="NUDIX_hydrolase_CS"/>
</dbReference>
<dbReference type="InterPro" id="IPR051325">
    <property type="entry name" value="Nudix_hydrolase_domain"/>
</dbReference>
<proteinExistence type="predicted"/>
<dbReference type="PROSITE" id="PS00893">
    <property type="entry name" value="NUDIX_BOX"/>
    <property type="match status" value="1"/>
</dbReference>
<dbReference type="GO" id="GO:0006167">
    <property type="term" value="P:AMP biosynthetic process"/>
    <property type="evidence" value="ECO:0007669"/>
    <property type="project" value="TreeGrafter"/>
</dbReference>
<comment type="caution">
    <text evidence="3">The sequence shown here is derived from an EMBL/GenBank/DDBJ whole genome shotgun (WGS) entry which is preliminary data.</text>
</comment>
<dbReference type="EMBL" id="MFJG01000003">
    <property type="protein sequence ID" value="OGG07713.1"/>
    <property type="molecule type" value="Genomic_DNA"/>
</dbReference>
<evidence type="ECO:0000313" key="4">
    <source>
        <dbReference type="Proteomes" id="UP000178681"/>
    </source>
</evidence>
<evidence type="ECO:0000259" key="2">
    <source>
        <dbReference type="PROSITE" id="PS51462"/>
    </source>
</evidence>
<dbReference type="GO" id="GO:0004081">
    <property type="term" value="F:bis(5'-nucleosyl)-tetraphosphatase (asymmetrical) activity"/>
    <property type="evidence" value="ECO:0007669"/>
    <property type="project" value="TreeGrafter"/>
</dbReference>
<accession>A0A1F5Z5P4</accession>
<evidence type="ECO:0000256" key="1">
    <source>
        <dbReference type="ARBA" id="ARBA00022801"/>
    </source>
</evidence>
<dbReference type="SUPFAM" id="SSF55811">
    <property type="entry name" value="Nudix"/>
    <property type="match status" value="1"/>
</dbReference>
<keyword evidence="1" id="KW-0378">Hydrolase</keyword>
<sequence>MKICAGILLYRSDEVFLTHPGGPFFAKKDNCWGIPKGESLAGENLLDTARREFFEETGIKIPDDKKLLAVGQVKYNNKVVHCWATEYTLKDSPVIKSNLSKFGWPEIDKAQFFDFKTALAKILPAQQEFIKRLIANL</sequence>
<evidence type="ECO:0000313" key="3">
    <source>
        <dbReference type="EMBL" id="OGG07713.1"/>
    </source>
</evidence>
<dbReference type="PANTHER" id="PTHR21340:SF7">
    <property type="entry name" value="NUDIX HYDROLASE DOMAIN-CONTAINING PROTEIN"/>
    <property type="match status" value="1"/>
</dbReference>
<dbReference type="InterPro" id="IPR000086">
    <property type="entry name" value="NUDIX_hydrolase_dom"/>
</dbReference>